<dbReference type="RefSeq" id="WP_390249936.1">
    <property type="nucleotide sequence ID" value="NZ_JBHSDT010000004.1"/>
</dbReference>
<dbReference type="EMBL" id="JBHSDT010000004">
    <property type="protein sequence ID" value="MFC4402385.1"/>
    <property type="molecule type" value="Genomic_DNA"/>
</dbReference>
<evidence type="ECO:0000313" key="2">
    <source>
        <dbReference type="Proteomes" id="UP001595882"/>
    </source>
</evidence>
<keyword evidence="2" id="KW-1185">Reference proteome</keyword>
<organism evidence="1 2">
    <name type="scientific">Gracilibacillus xinjiangensis</name>
    <dbReference type="NCBI Taxonomy" id="1193282"/>
    <lineage>
        <taxon>Bacteria</taxon>
        <taxon>Bacillati</taxon>
        <taxon>Bacillota</taxon>
        <taxon>Bacilli</taxon>
        <taxon>Bacillales</taxon>
        <taxon>Bacillaceae</taxon>
        <taxon>Gracilibacillus</taxon>
    </lineage>
</organism>
<evidence type="ECO:0000313" key="1">
    <source>
        <dbReference type="EMBL" id="MFC4402385.1"/>
    </source>
</evidence>
<reference evidence="2" key="1">
    <citation type="journal article" date="2019" name="Int. J. Syst. Evol. Microbiol.">
        <title>The Global Catalogue of Microorganisms (GCM) 10K type strain sequencing project: providing services to taxonomists for standard genome sequencing and annotation.</title>
        <authorList>
            <consortium name="The Broad Institute Genomics Platform"/>
            <consortium name="The Broad Institute Genome Sequencing Center for Infectious Disease"/>
            <person name="Wu L."/>
            <person name="Ma J."/>
        </authorList>
    </citation>
    <scope>NUCLEOTIDE SEQUENCE [LARGE SCALE GENOMIC DNA]</scope>
    <source>
        <strain evidence="2">CCUG 37865</strain>
    </source>
</reference>
<proteinExistence type="predicted"/>
<comment type="caution">
    <text evidence="1">The sequence shown here is derived from an EMBL/GenBank/DDBJ whole genome shotgun (WGS) entry which is preliminary data.</text>
</comment>
<dbReference type="Proteomes" id="UP001595882">
    <property type="component" value="Unassembled WGS sequence"/>
</dbReference>
<gene>
    <name evidence="1" type="ORF">ACFOY7_04810</name>
</gene>
<name>A0ABV8WSJ0_9BACI</name>
<accession>A0ABV8WSJ0</accession>
<sequence>MEKLPEVNSLRNAVQEVVKNNKSIGYNPTRFMQIVSVNDKELINVCTSLVKSQDALSAIFDALLKYPNLLTLEDLVGVYGDQWGFDTEIIEEAKLRSNAYDEIIGRKRFTKS</sequence>
<protein>
    <submittedName>
        <fullName evidence="1">Uncharacterized protein</fullName>
    </submittedName>
</protein>